<organism evidence="6 7">
    <name type="scientific">Celerinatantimonas diazotrophica</name>
    <dbReference type="NCBI Taxonomy" id="412034"/>
    <lineage>
        <taxon>Bacteria</taxon>
        <taxon>Pseudomonadati</taxon>
        <taxon>Pseudomonadota</taxon>
        <taxon>Gammaproteobacteria</taxon>
        <taxon>Celerinatantimonadaceae</taxon>
        <taxon>Celerinatantimonas</taxon>
    </lineage>
</organism>
<keyword evidence="2 4" id="KW-0238">DNA-binding</keyword>
<dbReference type="InterPro" id="IPR009057">
    <property type="entry name" value="Homeodomain-like_sf"/>
</dbReference>
<evidence type="ECO:0000256" key="3">
    <source>
        <dbReference type="ARBA" id="ARBA00023163"/>
    </source>
</evidence>
<comment type="caution">
    <text evidence="6">The sequence shown here is derived from an EMBL/GenBank/DDBJ whole genome shotgun (WGS) entry which is preliminary data.</text>
</comment>
<dbReference type="Proteomes" id="UP000295565">
    <property type="component" value="Unassembled WGS sequence"/>
</dbReference>
<dbReference type="RefSeq" id="WP_131912077.1">
    <property type="nucleotide sequence ID" value="NZ_OU594967.1"/>
</dbReference>
<dbReference type="OrthoDB" id="270177at2"/>
<dbReference type="InterPro" id="IPR001647">
    <property type="entry name" value="HTH_TetR"/>
</dbReference>
<keyword evidence="1" id="KW-0805">Transcription regulation</keyword>
<dbReference type="Pfam" id="PF00440">
    <property type="entry name" value="TetR_N"/>
    <property type="match status" value="1"/>
</dbReference>
<dbReference type="Gene3D" id="1.10.357.10">
    <property type="entry name" value="Tetracycline Repressor, domain 2"/>
    <property type="match status" value="1"/>
</dbReference>
<evidence type="ECO:0000256" key="1">
    <source>
        <dbReference type="ARBA" id="ARBA00023015"/>
    </source>
</evidence>
<dbReference type="PANTHER" id="PTHR47506">
    <property type="entry name" value="TRANSCRIPTIONAL REGULATORY PROTEIN"/>
    <property type="match status" value="1"/>
</dbReference>
<proteinExistence type="predicted"/>
<sequence length="191" mass="21659">MRTAEFDREQVLEAAMEVFCKKGYVKTTMQDLKEATGLHPGSIYCAFKNKRGMLLAALNQFIQSRWRQSQLCLDSDDPLDGIQCYLHQLVEKLCMHHPHCLLSRTVADFSAVDSDIRDALEQPWQELLQRLEKSLVKAQQQGILKPAVSPRDGAWLLLVSVFGLRGFPSFMADAKSLHASIDLQINLLRSE</sequence>
<gene>
    <name evidence="6" type="ORF">EV690_1278</name>
</gene>
<dbReference type="GO" id="GO:0003677">
    <property type="term" value="F:DNA binding"/>
    <property type="evidence" value="ECO:0007669"/>
    <property type="project" value="UniProtKB-UniRule"/>
</dbReference>
<protein>
    <submittedName>
        <fullName evidence="6">TetR family transcriptional regulator</fullName>
    </submittedName>
</protein>
<dbReference type="PROSITE" id="PS01081">
    <property type="entry name" value="HTH_TETR_1"/>
    <property type="match status" value="1"/>
</dbReference>
<dbReference type="InterPro" id="IPR023772">
    <property type="entry name" value="DNA-bd_HTH_TetR-type_CS"/>
</dbReference>
<feature type="DNA-binding region" description="H-T-H motif" evidence="4">
    <location>
        <begin position="28"/>
        <end position="47"/>
    </location>
</feature>
<evidence type="ECO:0000256" key="4">
    <source>
        <dbReference type="PROSITE-ProRule" id="PRU00335"/>
    </source>
</evidence>
<evidence type="ECO:0000256" key="2">
    <source>
        <dbReference type="ARBA" id="ARBA00023125"/>
    </source>
</evidence>
<keyword evidence="7" id="KW-1185">Reference proteome</keyword>
<dbReference type="PROSITE" id="PS50977">
    <property type="entry name" value="HTH_TETR_2"/>
    <property type="match status" value="1"/>
</dbReference>
<dbReference type="SUPFAM" id="SSF48498">
    <property type="entry name" value="Tetracyclin repressor-like, C-terminal domain"/>
    <property type="match status" value="1"/>
</dbReference>
<accession>A0A4R1K586</accession>
<reference evidence="6 7" key="1">
    <citation type="submission" date="2019-03" db="EMBL/GenBank/DDBJ databases">
        <title>Genomic Encyclopedia of Type Strains, Phase IV (KMG-IV): sequencing the most valuable type-strain genomes for metagenomic binning, comparative biology and taxonomic classification.</title>
        <authorList>
            <person name="Goeker M."/>
        </authorList>
    </citation>
    <scope>NUCLEOTIDE SEQUENCE [LARGE SCALE GENOMIC DNA]</scope>
    <source>
        <strain evidence="6 7">DSM 18577</strain>
    </source>
</reference>
<keyword evidence="3" id="KW-0804">Transcription</keyword>
<dbReference type="InterPro" id="IPR036271">
    <property type="entry name" value="Tet_transcr_reg_TetR-rel_C_sf"/>
</dbReference>
<feature type="domain" description="HTH tetR-type" evidence="5">
    <location>
        <begin position="5"/>
        <end position="65"/>
    </location>
</feature>
<dbReference type="Gene3D" id="1.10.10.60">
    <property type="entry name" value="Homeodomain-like"/>
    <property type="match status" value="1"/>
</dbReference>
<dbReference type="EMBL" id="SMGD01000011">
    <property type="protein sequence ID" value="TCK59110.1"/>
    <property type="molecule type" value="Genomic_DNA"/>
</dbReference>
<dbReference type="SUPFAM" id="SSF46689">
    <property type="entry name" value="Homeodomain-like"/>
    <property type="match status" value="1"/>
</dbReference>
<name>A0A4R1K586_9GAMM</name>
<dbReference type="PRINTS" id="PR00455">
    <property type="entry name" value="HTHTETR"/>
</dbReference>
<evidence type="ECO:0000313" key="6">
    <source>
        <dbReference type="EMBL" id="TCK59110.1"/>
    </source>
</evidence>
<evidence type="ECO:0000313" key="7">
    <source>
        <dbReference type="Proteomes" id="UP000295565"/>
    </source>
</evidence>
<dbReference type="PANTHER" id="PTHR47506:SF8">
    <property type="entry name" value="REPRESSOR OF PUTATIVE XENOBIOTIC REDUCTASE TETR FAMILY-RELATED"/>
    <property type="match status" value="1"/>
</dbReference>
<dbReference type="AlphaFoldDB" id="A0A4R1K586"/>
<evidence type="ECO:0000259" key="5">
    <source>
        <dbReference type="PROSITE" id="PS50977"/>
    </source>
</evidence>